<reference evidence="2" key="1">
    <citation type="submission" date="2020-11" db="EMBL/GenBank/DDBJ databases">
        <authorList>
            <person name="Tran Van P."/>
        </authorList>
    </citation>
    <scope>NUCLEOTIDE SEQUENCE</scope>
</reference>
<dbReference type="OrthoDB" id="6709115at2759"/>
<feature type="region of interest" description="Disordered" evidence="1">
    <location>
        <begin position="1"/>
        <end position="24"/>
    </location>
</feature>
<proteinExistence type="predicted"/>
<dbReference type="EMBL" id="OC899908">
    <property type="protein sequence ID" value="CAD7648904.1"/>
    <property type="molecule type" value="Genomic_DNA"/>
</dbReference>
<accession>A0A7R9QK16</accession>
<name>A0A7R9QK16_9ACAR</name>
<organism evidence="2">
    <name type="scientific">Medioppia subpectinata</name>
    <dbReference type="NCBI Taxonomy" id="1979941"/>
    <lineage>
        <taxon>Eukaryota</taxon>
        <taxon>Metazoa</taxon>
        <taxon>Ecdysozoa</taxon>
        <taxon>Arthropoda</taxon>
        <taxon>Chelicerata</taxon>
        <taxon>Arachnida</taxon>
        <taxon>Acari</taxon>
        <taxon>Acariformes</taxon>
        <taxon>Sarcoptiformes</taxon>
        <taxon>Oribatida</taxon>
        <taxon>Brachypylina</taxon>
        <taxon>Oppioidea</taxon>
        <taxon>Oppiidae</taxon>
        <taxon>Medioppia</taxon>
    </lineage>
</organism>
<sequence>MTATDDPKDRSVADAKVEDMEAGAEEEDKFECECRLGPNESACYTQFARQTMIDHRIDYQSCDYWDDDCYNLLNERIIAIMSILINSSAELQTSGGHKKQKKRLKTSVKFQWRGRPVCKALFLFVHAVSKPKWTYLKKRYLQYGVEPRQHQNKIKPINNNAITGDERKAIVHFIREYGHQNARNPNAPSDHWVLTAEHSVKSIYRHFLDNYSERRISYETF</sequence>
<dbReference type="Proteomes" id="UP000759131">
    <property type="component" value="Unassembled WGS sequence"/>
</dbReference>
<keyword evidence="3" id="KW-1185">Reference proteome</keyword>
<evidence type="ECO:0000313" key="3">
    <source>
        <dbReference type="Proteomes" id="UP000759131"/>
    </source>
</evidence>
<dbReference type="AlphaFoldDB" id="A0A7R9QK16"/>
<dbReference type="EMBL" id="CAJPIZ010045333">
    <property type="protein sequence ID" value="CAG2122210.1"/>
    <property type="molecule type" value="Genomic_DNA"/>
</dbReference>
<gene>
    <name evidence="2" type="ORF">OSB1V03_LOCUS22156</name>
</gene>
<protein>
    <submittedName>
        <fullName evidence="2">Uncharacterized protein</fullName>
    </submittedName>
</protein>
<evidence type="ECO:0000256" key="1">
    <source>
        <dbReference type="SAM" id="MobiDB-lite"/>
    </source>
</evidence>
<feature type="compositionally biased region" description="Basic and acidic residues" evidence="1">
    <location>
        <begin position="1"/>
        <end position="19"/>
    </location>
</feature>
<evidence type="ECO:0000313" key="2">
    <source>
        <dbReference type="EMBL" id="CAD7648904.1"/>
    </source>
</evidence>
<feature type="non-terminal residue" evidence="2">
    <location>
        <position position="1"/>
    </location>
</feature>